<dbReference type="KEGG" id="llu:AKJ09_08491"/>
<sequence length="419" mass="46043">MPRRKVRVLFINDTARNGGPGRSLFYILRFLDPAVVHRAVVLPRPGVISELYEERGVTEELFFEHDLVENPIEPWDRPMAREDFEAPLALRGVRAAANVVRAGRAMARLTNLIRRGNYDLIYCNGTNADFAGGLLAFTSATPALWHVRYTSLPGVVRGTHDRLAASEGVKRIVCVSKASAGLFPHCPEKVRVIHNALDIEEFDAAGVTPCLRSELGLSPDTVVFGSQGRILPRKGYIEMVRAAKLAIDRMSDEERARVHFAVLGDTPEDIRPDHVAECRGLVKELGLEKQFTFLGFKIDVKPYVTDFDVAVVPSVYPDPLPRAVIESMALGKPVIAFDVGGVAEMLRGGETGALVRGTPPDVAGLSEQFLRYLRDPDLRRKQGLAGRARVERDFDGATQAKRIQNQIVEASGLATGTVS</sequence>
<organism evidence="3 4">
    <name type="scientific">Labilithrix luteola</name>
    <dbReference type="NCBI Taxonomy" id="1391654"/>
    <lineage>
        <taxon>Bacteria</taxon>
        <taxon>Pseudomonadati</taxon>
        <taxon>Myxococcota</taxon>
        <taxon>Polyangia</taxon>
        <taxon>Polyangiales</taxon>
        <taxon>Labilitrichaceae</taxon>
        <taxon>Labilithrix</taxon>
    </lineage>
</organism>
<feature type="domain" description="Glycosyl transferase family 1" evidence="1">
    <location>
        <begin position="213"/>
        <end position="388"/>
    </location>
</feature>
<dbReference type="SUPFAM" id="SSF53756">
    <property type="entry name" value="UDP-Glycosyltransferase/glycogen phosphorylase"/>
    <property type="match status" value="1"/>
</dbReference>
<keyword evidence="3" id="KW-0808">Transferase</keyword>
<keyword evidence="4" id="KW-1185">Reference proteome</keyword>
<gene>
    <name evidence="3" type="ORF">AKJ09_08491</name>
</gene>
<evidence type="ECO:0000313" key="3">
    <source>
        <dbReference type="EMBL" id="AKV01828.1"/>
    </source>
</evidence>
<dbReference type="CDD" id="cd03801">
    <property type="entry name" value="GT4_PimA-like"/>
    <property type="match status" value="1"/>
</dbReference>
<dbReference type="Pfam" id="PF00534">
    <property type="entry name" value="Glycos_transf_1"/>
    <property type="match status" value="1"/>
</dbReference>
<accession>A0A0K1Q7W0</accession>
<feature type="domain" description="Glycosyltransferase subfamily 4-like N-terminal" evidence="2">
    <location>
        <begin position="97"/>
        <end position="200"/>
    </location>
</feature>
<evidence type="ECO:0000259" key="2">
    <source>
        <dbReference type="Pfam" id="PF13439"/>
    </source>
</evidence>
<dbReference type="EMBL" id="CP012333">
    <property type="protein sequence ID" value="AKV01828.1"/>
    <property type="molecule type" value="Genomic_DNA"/>
</dbReference>
<dbReference type="PATRIC" id="fig|1391654.3.peg.8605"/>
<evidence type="ECO:0000259" key="1">
    <source>
        <dbReference type="Pfam" id="PF00534"/>
    </source>
</evidence>
<dbReference type="Proteomes" id="UP000064967">
    <property type="component" value="Chromosome"/>
</dbReference>
<reference evidence="3 4" key="1">
    <citation type="submission" date="2015-08" db="EMBL/GenBank/DDBJ databases">
        <authorList>
            <person name="Babu N.S."/>
            <person name="Beckwith C.J."/>
            <person name="Beseler K.G."/>
            <person name="Brison A."/>
            <person name="Carone J.V."/>
            <person name="Caskin T.P."/>
            <person name="Diamond M."/>
            <person name="Durham M.E."/>
            <person name="Foxe J.M."/>
            <person name="Go M."/>
            <person name="Henderson B.A."/>
            <person name="Jones I.B."/>
            <person name="McGettigan J.A."/>
            <person name="Micheletti S.J."/>
            <person name="Nasrallah M.E."/>
            <person name="Ortiz D."/>
            <person name="Piller C.R."/>
            <person name="Privatt S.R."/>
            <person name="Schneider S.L."/>
            <person name="Sharp S."/>
            <person name="Smith T.C."/>
            <person name="Stanton J.D."/>
            <person name="Ullery H.E."/>
            <person name="Wilson R.J."/>
            <person name="Serrano M.G."/>
            <person name="Buck G."/>
            <person name="Lee V."/>
            <person name="Wang Y."/>
            <person name="Carvalho R."/>
            <person name="Voegtly L."/>
            <person name="Shi R."/>
            <person name="Duckworth R."/>
            <person name="Johnson A."/>
            <person name="Loviza R."/>
            <person name="Walstead R."/>
            <person name="Shah Z."/>
            <person name="Kiflezghi M."/>
            <person name="Wade K."/>
            <person name="Ball S.L."/>
            <person name="Bradley K.W."/>
            <person name="Asai D.J."/>
            <person name="Bowman C.A."/>
            <person name="Russell D.A."/>
            <person name="Pope W.H."/>
            <person name="Jacobs-Sera D."/>
            <person name="Hendrix R.W."/>
            <person name="Hatfull G.F."/>
        </authorList>
    </citation>
    <scope>NUCLEOTIDE SEQUENCE [LARGE SCALE GENOMIC DNA]</scope>
    <source>
        <strain evidence="3 4">DSM 27648</strain>
    </source>
</reference>
<dbReference type="Pfam" id="PF13439">
    <property type="entry name" value="Glyco_transf_4"/>
    <property type="match status" value="1"/>
</dbReference>
<dbReference type="STRING" id="1391654.AKJ09_08491"/>
<dbReference type="AlphaFoldDB" id="A0A0K1Q7W0"/>
<dbReference type="InterPro" id="IPR001296">
    <property type="entry name" value="Glyco_trans_1"/>
</dbReference>
<dbReference type="PANTHER" id="PTHR12526:SF584">
    <property type="entry name" value="GLYCOSYLTRANSFERASE"/>
    <property type="match status" value="1"/>
</dbReference>
<protein>
    <submittedName>
        <fullName evidence="3">Glycosyltransferase</fullName>
    </submittedName>
</protein>
<proteinExistence type="predicted"/>
<dbReference type="Gene3D" id="3.40.50.2000">
    <property type="entry name" value="Glycogen Phosphorylase B"/>
    <property type="match status" value="2"/>
</dbReference>
<dbReference type="GO" id="GO:0016757">
    <property type="term" value="F:glycosyltransferase activity"/>
    <property type="evidence" value="ECO:0007669"/>
    <property type="project" value="InterPro"/>
</dbReference>
<evidence type="ECO:0000313" key="4">
    <source>
        <dbReference type="Proteomes" id="UP000064967"/>
    </source>
</evidence>
<dbReference type="InterPro" id="IPR028098">
    <property type="entry name" value="Glyco_trans_4-like_N"/>
</dbReference>
<dbReference type="PANTHER" id="PTHR12526">
    <property type="entry name" value="GLYCOSYLTRANSFERASE"/>
    <property type="match status" value="1"/>
</dbReference>
<name>A0A0K1Q7W0_9BACT</name>